<name>A0A645JNB2_9ZZZZ</name>
<evidence type="ECO:0000256" key="1">
    <source>
        <dbReference type="SAM" id="MobiDB-lite"/>
    </source>
</evidence>
<dbReference type="AlphaFoldDB" id="A0A645JNB2"/>
<comment type="caution">
    <text evidence="2">The sequence shown here is derived from an EMBL/GenBank/DDBJ whole genome shotgun (WGS) entry which is preliminary data.</text>
</comment>
<protein>
    <submittedName>
        <fullName evidence="2">Uncharacterized protein</fullName>
    </submittedName>
</protein>
<organism evidence="2">
    <name type="scientific">bioreactor metagenome</name>
    <dbReference type="NCBI Taxonomy" id="1076179"/>
    <lineage>
        <taxon>unclassified sequences</taxon>
        <taxon>metagenomes</taxon>
        <taxon>ecological metagenomes</taxon>
    </lineage>
</organism>
<accession>A0A645JNB2</accession>
<evidence type="ECO:0000313" key="2">
    <source>
        <dbReference type="EMBL" id="MPN65145.1"/>
    </source>
</evidence>
<reference evidence="2" key="1">
    <citation type="submission" date="2019-08" db="EMBL/GenBank/DDBJ databases">
        <authorList>
            <person name="Kucharzyk K."/>
            <person name="Murdoch R.W."/>
            <person name="Higgins S."/>
            <person name="Loffler F."/>
        </authorList>
    </citation>
    <scope>NUCLEOTIDE SEQUENCE</scope>
</reference>
<dbReference type="EMBL" id="VSSQ01147074">
    <property type="protein sequence ID" value="MPN65145.1"/>
    <property type="molecule type" value="Genomic_DNA"/>
</dbReference>
<sequence>MCGGGGAGGIDADSAGSSQRNRAGEQRAVCCGDVVNQQDGLATHSG</sequence>
<gene>
    <name evidence="2" type="ORF">SDC9_212924</name>
</gene>
<feature type="region of interest" description="Disordered" evidence="1">
    <location>
        <begin position="1"/>
        <end position="23"/>
    </location>
</feature>
<proteinExistence type="predicted"/>